<comment type="caution">
    <text evidence="1">The sequence shown here is derived from an EMBL/GenBank/DDBJ whole genome shotgun (WGS) entry which is preliminary data.</text>
</comment>
<dbReference type="OrthoDB" id="447821at2759"/>
<dbReference type="AlphaFoldDB" id="A0A1Q9EVR4"/>
<organism evidence="1 2">
    <name type="scientific">Symbiodinium microadriaticum</name>
    <name type="common">Dinoflagellate</name>
    <name type="synonym">Zooxanthella microadriatica</name>
    <dbReference type="NCBI Taxonomy" id="2951"/>
    <lineage>
        <taxon>Eukaryota</taxon>
        <taxon>Sar</taxon>
        <taxon>Alveolata</taxon>
        <taxon>Dinophyceae</taxon>
        <taxon>Suessiales</taxon>
        <taxon>Symbiodiniaceae</taxon>
        <taxon>Symbiodinium</taxon>
    </lineage>
</organism>
<accession>A0A1Q9EVR4</accession>
<sequence length="169" mass="18758">MGEGFTGLPEDLKDHFCLQFGQRAVGTAGLALRTEFNAPTLVVALEGEMLVGGFRASKFENKGLVEERKKLEKSTANEVRALAQASGWVVKLCPGTSLVVPPDTIWFEYAEQECHTLRLLLDRKSMTAPMAVWLKQMQKEDPTGFMDRLKKLLEYLQADAPAGELLTDI</sequence>
<dbReference type="EMBL" id="LSRX01000058">
    <property type="protein sequence ID" value="OLQ11511.1"/>
    <property type="molecule type" value="Genomic_DNA"/>
</dbReference>
<gene>
    <name evidence="1" type="ORF">AK812_SmicGene4715</name>
</gene>
<name>A0A1Q9EVR4_SYMMI</name>
<dbReference type="Proteomes" id="UP000186817">
    <property type="component" value="Unassembled WGS sequence"/>
</dbReference>
<keyword evidence="2" id="KW-1185">Reference proteome</keyword>
<reference evidence="1 2" key="1">
    <citation type="submission" date="2016-02" db="EMBL/GenBank/DDBJ databases">
        <title>Genome analysis of coral dinoflagellate symbionts highlights evolutionary adaptations to a symbiotic lifestyle.</title>
        <authorList>
            <person name="Aranda M."/>
            <person name="Li Y."/>
            <person name="Liew Y.J."/>
            <person name="Baumgarten S."/>
            <person name="Simakov O."/>
            <person name="Wilson M."/>
            <person name="Piel J."/>
            <person name="Ashoor H."/>
            <person name="Bougouffa S."/>
            <person name="Bajic V.B."/>
            <person name="Ryu T."/>
            <person name="Ravasi T."/>
            <person name="Bayer T."/>
            <person name="Micklem G."/>
            <person name="Kim H."/>
            <person name="Bhak J."/>
            <person name="Lajeunesse T.C."/>
            <person name="Voolstra C.R."/>
        </authorList>
    </citation>
    <scope>NUCLEOTIDE SEQUENCE [LARGE SCALE GENOMIC DNA]</scope>
    <source>
        <strain evidence="1 2">CCMP2467</strain>
    </source>
</reference>
<protein>
    <submittedName>
        <fullName evidence="1">Uncharacterized protein</fullName>
    </submittedName>
</protein>
<proteinExistence type="predicted"/>
<evidence type="ECO:0000313" key="1">
    <source>
        <dbReference type="EMBL" id="OLQ11511.1"/>
    </source>
</evidence>
<evidence type="ECO:0000313" key="2">
    <source>
        <dbReference type="Proteomes" id="UP000186817"/>
    </source>
</evidence>